<dbReference type="EMBL" id="MKIO01000025">
    <property type="protein sequence ID" value="OLP55869.1"/>
    <property type="molecule type" value="Genomic_DNA"/>
</dbReference>
<dbReference type="PANTHER" id="PTHR41259:SF1">
    <property type="entry name" value="DOUBLE-STRAND BREAK REPAIR RAD50 ATPASE, PUTATIVE-RELATED"/>
    <property type="match status" value="1"/>
</dbReference>
<name>A0A1Q9AKP6_9HYPH</name>
<gene>
    <name evidence="4" type="ORF">BJF92_01790</name>
</gene>
<sequence length="1170" mass="126771">MRLNRLDLVRYGKFTDRRLDFGPRGEGADLHIVYGPNEAGKSTLFNGFLDLLFGIEARSAYGFLHPYAAMRVGGVVEAGGSAQEVFRVKRAQNTLIDAADRSLPDGLFAAALGGIDRAGYRMMFSLDDDTIEQGGEAILKSEGELGTLLFAASAGLPDTAAALEALKGEAEAFYKPQGRKHQLGELKDVLERLKQERTALDVTARAFKELRRDRDLATETHEQALSARAGLQAALDQCRAAIDALPILARLRAGRAELEAYGDLPEPPSAWFAALPGLMREEAALSSRQVQAEAARARLDGALEGLARDPQALALAPALSALLQDNLEARERAAIQDLPVRQAERQRLMAELAMQRARLGIDDSIPLTKLILPAGEAAHLHALVVQHGKLTERASTAARELQAAEQASARLKRQEPAEAAALPPREIAPPSPDAVEALKQALAAARGSDAGLRRQEAERRREQAAVELTERLALLSPFTGDADALAGLQVPTNEEISAWRLGLASLEEERLRQQSRLGEIETELAADAARAEALAGRGGLVDDAAAAALRAAREAAWQRHASALDSETAQSFRVALMADDEAGASRLAQASDLSRLRDLAEARADRLARRAALGERLAAIAEDKARILAEVGSACATCALEPALTPARLEAWLSRRSEALAARAALQLAERDLDRAAGDEAGLRADLAQGLLPWESASGPGTERLDGLVRRAERLLAELQEAAHAQKAGREAAARAAELLESRRADDAAVRQELEDWAQAWQRALAKAAVLDWLQATSGGAGDVPVPPPAMVLPLITILQEVEALVIRLADLDHRIAAMEADRAAFRARLADLQPMAADAPPLPVLEALRRRVQAAQEAERIAERLAQEEQRLEEDEARLAEDLGRHEALKREMLALFQADSLNEVAAGLDAVKARAQLRQRLADAEDDLCRRLQADRIETAEAQIDALDRHALAEERAALEARLAEAEAQAGEALVARRAAEKALAAVAGSDAAAHLEEQRRTVLAEIETRAIRYLRLRAGILAGEEALRLYRERHRSAMLARASEAFSVISGGDYEGLGSERVKGREVLYARPAGGGTKFAEDLSKGTRFQLYLALRIAGYHETAGFREPLPFIADDIMETFDDRRAGHAFRLMGDMARKGQVIYLTHHEHLCDIARSVCPEVRLHRL</sequence>
<dbReference type="Pfam" id="PF13514">
    <property type="entry name" value="AAA_27"/>
    <property type="match status" value="1"/>
</dbReference>
<accession>A0A1Q9AKP6</accession>
<dbReference type="RefSeq" id="WP_075634356.1">
    <property type="nucleotide sequence ID" value="NZ_MKIO01000025.1"/>
</dbReference>
<proteinExistence type="predicted"/>
<evidence type="ECO:0000256" key="1">
    <source>
        <dbReference type="SAM" id="Coils"/>
    </source>
</evidence>
<dbReference type="STRING" id="1672749.BJF92_01790"/>
<feature type="domain" description="YhaN AAA" evidence="3">
    <location>
        <begin position="1"/>
        <end position="206"/>
    </location>
</feature>
<organism evidence="4 5">
    <name type="scientific">Xaviernesmea rhizosphaerae</name>
    <dbReference type="NCBI Taxonomy" id="1672749"/>
    <lineage>
        <taxon>Bacteria</taxon>
        <taxon>Pseudomonadati</taxon>
        <taxon>Pseudomonadota</taxon>
        <taxon>Alphaproteobacteria</taxon>
        <taxon>Hyphomicrobiales</taxon>
        <taxon>Rhizobiaceae</taxon>
        <taxon>Rhizobium/Agrobacterium group</taxon>
        <taxon>Xaviernesmea</taxon>
    </lineage>
</organism>
<dbReference type="Gene3D" id="3.40.50.300">
    <property type="entry name" value="P-loop containing nucleotide triphosphate hydrolases"/>
    <property type="match status" value="2"/>
</dbReference>
<comment type="caution">
    <text evidence="4">The sequence shown here is derived from an EMBL/GenBank/DDBJ whole genome shotgun (WGS) entry which is preliminary data.</text>
</comment>
<dbReference type="InterPro" id="IPR027417">
    <property type="entry name" value="P-loop_NTPase"/>
</dbReference>
<keyword evidence="1" id="KW-0175">Coiled coil</keyword>
<dbReference type="PANTHER" id="PTHR41259">
    <property type="entry name" value="DOUBLE-STRAND BREAK REPAIR RAD50 ATPASE, PUTATIVE-RELATED"/>
    <property type="match status" value="1"/>
</dbReference>
<dbReference type="OrthoDB" id="9764467at2"/>
<feature type="coiled-coil region" evidence="1">
    <location>
        <begin position="702"/>
        <end position="729"/>
    </location>
</feature>
<feature type="region of interest" description="Disordered" evidence="2">
    <location>
        <begin position="404"/>
        <end position="427"/>
    </location>
</feature>
<evidence type="ECO:0000313" key="4">
    <source>
        <dbReference type="EMBL" id="OLP55869.1"/>
    </source>
</evidence>
<evidence type="ECO:0000256" key="2">
    <source>
        <dbReference type="SAM" id="MobiDB-lite"/>
    </source>
</evidence>
<reference evidence="4 5" key="1">
    <citation type="submission" date="2016-09" db="EMBL/GenBank/DDBJ databases">
        <title>Rhizobium sp. nov., a novel species isolated from the rice rhizosphere.</title>
        <authorList>
            <person name="Zhao J."/>
            <person name="Zhang X."/>
        </authorList>
    </citation>
    <scope>NUCLEOTIDE SEQUENCE [LARGE SCALE GENOMIC DNA]</scope>
    <source>
        <strain evidence="4 5">MH17</strain>
    </source>
</reference>
<evidence type="ECO:0000313" key="5">
    <source>
        <dbReference type="Proteomes" id="UP000186143"/>
    </source>
</evidence>
<feature type="coiled-coil region" evidence="1">
    <location>
        <begin position="939"/>
        <end position="985"/>
    </location>
</feature>
<evidence type="ECO:0000259" key="3">
    <source>
        <dbReference type="Pfam" id="PF13514"/>
    </source>
</evidence>
<protein>
    <recommendedName>
        <fullName evidence="3">YhaN AAA domain-containing protein</fullName>
    </recommendedName>
</protein>
<dbReference type="AlphaFoldDB" id="A0A1Q9AKP6"/>
<dbReference type="Proteomes" id="UP000186143">
    <property type="component" value="Unassembled WGS sequence"/>
</dbReference>
<feature type="coiled-coil region" evidence="1">
    <location>
        <begin position="802"/>
        <end position="893"/>
    </location>
</feature>
<dbReference type="SUPFAM" id="SSF52540">
    <property type="entry name" value="P-loop containing nucleoside triphosphate hydrolases"/>
    <property type="match status" value="1"/>
</dbReference>
<dbReference type="InterPro" id="IPR038734">
    <property type="entry name" value="YhaN_AAA"/>
</dbReference>